<feature type="domain" description="Capsule synthesis protein CapA" evidence="2">
    <location>
        <begin position="8"/>
        <end position="295"/>
    </location>
</feature>
<dbReference type="EMBL" id="MU839024">
    <property type="protein sequence ID" value="KAK1763904.1"/>
    <property type="molecule type" value="Genomic_DNA"/>
</dbReference>
<proteinExistence type="inferred from homology"/>
<dbReference type="InterPro" id="IPR052169">
    <property type="entry name" value="CW_Biosynth-Accessory"/>
</dbReference>
<dbReference type="CDD" id="cd07381">
    <property type="entry name" value="MPP_CapA"/>
    <property type="match status" value="1"/>
</dbReference>
<dbReference type="PANTHER" id="PTHR33393:SF11">
    <property type="entry name" value="POLYGLUTAMINE SYNTHESIS ACCESSORY PROTEIN RV0574C-RELATED"/>
    <property type="match status" value="1"/>
</dbReference>
<dbReference type="PANTHER" id="PTHR33393">
    <property type="entry name" value="POLYGLUTAMINE SYNTHESIS ACCESSORY PROTEIN RV0574C-RELATED"/>
    <property type="match status" value="1"/>
</dbReference>
<comment type="similarity">
    <text evidence="1">Belongs to the CapA family.</text>
</comment>
<organism evidence="3 4">
    <name type="scientific">Phialemonium atrogriseum</name>
    <dbReference type="NCBI Taxonomy" id="1093897"/>
    <lineage>
        <taxon>Eukaryota</taxon>
        <taxon>Fungi</taxon>
        <taxon>Dikarya</taxon>
        <taxon>Ascomycota</taxon>
        <taxon>Pezizomycotina</taxon>
        <taxon>Sordariomycetes</taxon>
        <taxon>Sordariomycetidae</taxon>
        <taxon>Cephalothecales</taxon>
        <taxon>Cephalothecaceae</taxon>
        <taxon>Phialemonium</taxon>
    </lineage>
</organism>
<comment type="caution">
    <text evidence="3">The sequence shown here is derived from an EMBL/GenBank/DDBJ whole genome shotgun (WGS) entry which is preliminary data.</text>
</comment>
<evidence type="ECO:0000259" key="2">
    <source>
        <dbReference type="SMART" id="SM00854"/>
    </source>
</evidence>
<dbReference type="InterPro" id="IPR029052">
    <property type="entry name" value="Metallo-depent_PP-like"/>
</dbReference>
<dbReference type="GeneID" id="85305875"/>
<dbReference type="RefSeq" id="XP_060280117.1">
    <property type="nucleotide sequence ID" value="XM_060422688.1"/>
</dbReference>
<accession>A0AAJ0FJ22</accession>
<evidence type="ECO:0000313" key="4">
    <source>
        <dbReference type="Proteomes" id="UP001244011"/>
    </source>
</evidence>
<dbReference type="InterPro" id="IPR019079">
    <property type="entry name" value="Capsule_synth_CapA"/>
</dbReference>
<dbReference type="Pfam" id="PF09587">
    <property type="entry name" value="PGA_cap"/>
    <property type="match status" value="1"/>
</dbReference>
<dbReference type="SUPFAM" id="SSF56300">
    <property type="entry name" value="Metallo-dependent phosphatases"/>
    <property type="match status" value="1"/>
</dbReference>
<name>A0AAJ0FJ22_9PEZI</name>
<sequence length="392" mass="43386">MSPPRQFLINFVGDVMLGRLVDQLFPTHVLEPSEASIVATLLTRHPSLRDYGPEHPWGSTLRLFHSSDVNLINLETAATTHAVKWRNKAFNFRMHPANVAALSAAHVDFANLANNHVLDFHEEGMYETVTTLRNAGISFAGAGESAEEGMRPAVLEIPRDRRTSSGRSSGETDRGPLLRIFSASDHPVSWSSVPAFRLIDYSEPTRNHLRDTILPQTRHQTADEPSPATLNVFSVHWGPNYSWSPAPLIRSLAHFLIDECGIDIIHGHSAHHIQGVEIYKGKLILYGCGDFVDDYAVSPGYRNDLGAVWRVTATEDAEGMAKGSLGLKTLEVFPTRNLLFQAGLMRPDEEGHQWVRSTLMRLCGELGTEVASELGDEGQLVIDIEGHKSHTH</sequence>
<dbReference type="Proteomes" id="UP001244011">
    <property type="component" value="Unassembled WGS sequence"/>
</dbReference>
<gene>
    <name evidence="3" type="ORF">QBC33DRAFT_212996</name>
</gene>
<keyword evidence="4" id="KW-1185">Reference proteome</keyword>
<dbReference type="AlphaFoldDB" id="A0AAJ0FJ22"/>
<dbReference type="SMART" id="SM00854">
    <property type="entry name" value="PGA_cap"/>
    <property type="match status" value="1"/>
</dbReference>
<protein>
    <submittedName>
        <fullName evidence="3">Polyglutamate biosynthesis protein</fullName>
    </submittedName>
</protein>
<evidence type="ECO:0000313" key="3">
    <source>
        <dbReference type="EMBL" id="KAK1763904.1"/>
    </source>
</evidence>
<evidence type="ECO:0000256" key="1">
    <source>
        <dbReference type="ARBA" id="ARBA00005662"/>
    </source>
</evidence>
<reference evidence="3" key="1">
    <citation type="submission" date="2023-06" db="EMBL/GenBank/DDBJ databases">
        <title>Genome-scale phylogeny and comparative genomics of the fungal order Sordariales.</title>
        <authorList>
            <consortium name="Lawrence Berkeley National Laboratory"/>
            <person name="Hensen N."/>
            <person name="Bonometti L."/>
            <person name="Westerberg I."/>
            <person name="Brannstrom I.O."/>
            <person name="Guillou S."/>
            <person name="Cros-Aarteil S."/>
            <person name="Calhoun S."/>
            <person name="Haridas S."/>
            <person name="Kuo A."/>
            <person name="Mondo S."/>
            <person name="Pangilinan J."/>
            <person name="Riley R."/>
            <person name="Labutti K."/>
            <person name="Andreopoulos B."/>
            <person name="Lipzen A."/>
            <person name="Chen C."/>
            <person name="Yanf M."/>
            <person name="Daum C."/>
            <person name="Ng V."/>
            <person name="Clum A."/>
            <person name="Steindorff A."/>
            <person name="Ohm R."/>
            <person name="Martin F."/>
            <person name="Silar P."/>
            <person name="Natvig D."/>
            <person name="Lalanne C."/>
            <person name="Gautier V."/>
            <person name="Ament-Velasquez S.L."/>
            <person name="Kruys A."/>
            <person name="Hutchinson M.I."/>
            <person name="Powell A.J."/>
            <person name="Barry K."/>
            <person name="Miller A.N."/>
            <person name="Grigoriev I.V."/>
            <person name="Debuchy R."/>
            <person name="Gladieux P."/>
            <person name="Thoren M.H."/>
            <person name="Johannesson H."/>
        </authorList>
    </citation>
    <scope>NUCLEOTIDE SEQUENCE</scope>
    <source>
        <strain evidence="3">8032-3</strain>
    </source>
</reference>